<organism evidence="1 2">
    <name type="scientific">Aurantiacibacter luteus</name>
    <dbReference type="NCBI Taxonomy" id="1581420"/>
    <lineage>
        <taxon>Bacteria</taxon>
        <taxon>Pseudomonadati</taxon>
        <taxon>Pseudomonadota</taxon>
        <taxon>Alphaproteobacteria</taxon>
        <taxon>Sphingomonadales</taxon>
        <taxon>Erythrobacteraceae</taxon>
        <taxon>Aurantiacibacter</taxon>
    </lineage>
</organism>
<proteinExistence type="predicted"/>
<sequence length="134" mass="14236">MIADIALAQFRLRRSAAQARRDNAIWAREEAECRLRPWAAAALVCGADPAAIHSDLAITLEDYRRAGTGDAVARQLTAMDLCDPETMLAAVAHARDASVGARLEGCADLAILACHLGCRPFVPADLQIEAKAAA</sequence>
<accession>A0A0G9MNY9</accession>
<comment type="caution">
    <text evidence="1">The sequence shown here is derived from an EMBL/GenBank/DDBJ whole genome shotgun (WGS) entry which is preliminary data.</text>
</comment>
<gene>
    <name evidence="1" type="ORF">AAW00_13455</name>
</gene>
<keyword evidence="2" id="KW-1185">Reference proteome</keyword>
<dbReference type="RefSeq" id="WP_047004950.1">
    <property type="nucleotide sequence ID" value="NZ_LBHB01000004.1"/>
</dbReference>
<evidence type="ECO:0000313" key="2">
    <source>
        <dbReference type="Proteomes" id="UP000053464"/>
    </source>
</evidence>
<dbReference type="AlphaFoldDB" id="A0A0G9MNY9"/>
<evidence type="ECO:0000313" key="1">
    <source>
        <dbReference type="EMBL" id="KLE32436.1"/>
    </source>
</evidence>
<dbReference type="EMBL" id="LBHB01000004">
    <property type="protein sequence ID" value="KLE32436.1"/>
    <property type="molecule type" value="Genomic_DNA"/>
</dbReference>
<dbReference type="PATRIC" id="fig|1581420.6.peg.2751"/>
<dbReference type="Proteomes" id="UP000053464">
    <property type="component" value="Unassembled WGS sequence"/>
</dbReference>
<name>A0A0G9MNY9_9SPHN</name>
<reference evidence="1 2" key="1">
    <citation type="submission" date="2015-04" db="EMBL/GenBank/DDBJ databases">
        <title>The draft genome sequence of Erythrobacter luteus KA37.</title>
        <authorList>
            <person name="Zhuang L."/>
            <person name="Liu Y."/>
            <person name="Shao Z."/>
        </authorList>
    </citation>
    <scope>NUCLEOTIDE SEQUENCE [LARGE SCALE GENOMIC DNA]</scope>
    <source>
        <strain evidence="1 2">KA37</strain>
    </source>
</reference>
<protein>
    <submittedName>
        <fullName evidence="1">Uncharacterized protein</fullName>
    </submittedName>
</protein>